<gene>
    <name evidence="1" type="ORF">FHS57_006075</name>
</gene>
<sequence>MREHIRRIDNWVRENHKNFESMYEIDFLSYPHWEEVIESIKYATELKPIRAWATEEKLDFLYILAREELGFLTCFLYSKSDTFSKHINLTIDDIEDLLKTCESYWNEKHYQGSFPKLVELLRKGKIVSKIANELLVLIELYHINTLGYGKRVSFDILLSWNYIFYEKYIDQILIEEANDFDYCLCILYQYENNTSRIEKYMITNEMEEIKQSKGWKKLLKKFLYLQSKENQK</sequence>
<dbReference type="RefSeq" id="WP_183980124.1">
    <property type="nucleotide sequence ID" value="NZ_JACIBY010000024.1"/>
</dbReference>
<evidence type="ECO:0000313" key="2">
    <source>
        <dbReference type="Proteomes" id="UP000541352"/>
    </source>
</evidence>
<protein>
    <submittedName>
        <fullName evidence="1">Uncharacterized protein</fullName>
    </submittedName>
</protein>
<keyword evidence="2" id="KW-1185">Reference proteome</keyword>
<dbReference type="AlphaFoldDB" id="A0A7W5ZSE4"/>
<name>A0A7W5ZSE4_9BACT</name>
<dbReference type="EMBL" id="JACIBY010000024">
    <property type="protein sequence ID" value="MBB3842046.1"/>
    <property type="molecule type" value="Genomic_DNA"/>
</dbReference>
<comment type="caution">
    <text evidence="1">The sequence shown here is derived from an EMBL/GenBank/DDBJ whole genome shotgun (WGS) entry which is preliminary data.</text>
</comment>
<evidence type="ECO:0000313" key="1">
    <source>
        <dbReference type="EMBL" id="MBB3842046.1"/>
    </source>
</evidence>
<proteinExistence type="predicted"/>
<organism evidence="1 2">
    <name type="scientific">Runella defluvii</name>
    <dbReference type="NCBI Taxonomy" id="370973"/>
    <lineage>
        <taxon>Bacteria</taxon>
        <taxon>Pseudomonadati</taxon>
        <taxon>Bacteroidota</taxon>
        <taxon>Cytophagia</taxon>
        <taxon>Cytophagales</taxon>
        <taxon>Spirosomataceae</taxon>
        <taxon>Runella</taxon>
    </lineage>
</organism>
<accession>A0A7W5ZSE4</accession>
<reference evidence="1 2" key="1">
    <citation type="submission" date="2020-08" db="EMBL/GenBank/DDBJ databases">
        <title>Genomic Encyclopedia of Type Strains, Phase IV (KMG-IV): sequencing the most valuable type-strain genomes for metagenomic binning, comparative biology and taxonomic classification.</title>
        <authorList>
            <person name="Goeker M."/>
        </authorList>
    </citation>
    <scope>NUCLEOTIDE SEQUENCE [LARGE SCALE GENOMIC DNA]</scope>
    <source>
        <strain evidence="1 2">DSM 17976</strain>
    </source>
</reference>
<dbReference type="Proteomes" id="UP000541352">
    <property type="component" value="Unassembled WGS sequence"/>
</dbReference>